<proteinExistence type="predicted"/>
<dbReference type="GO" id="GO:0006950">
    <property type="term" value="P:response to stress"/>
    <property type="evidence" value="ECO:0007669"/>
    <property type="project" value="TreeGrafter"/>
</dbReference>
<dbReference type="Gene3D" id="1.10.10.10">
    <property type="entry name" value="Winged helix-like DNA-binding domain superfamily/Winged helix DNA-binding domain"/>
    <property type="match status" value="1"/>
</dbReference>
<dbReference type="InterPro" id="IPR036390">
    <property type="entry name" value="WH_DNA-bd_sf"/>
</dbReference>
<dbReference type="InterPro" id="IPR000835">
    <property type="entry name" value="HTH_MarR-typ"/>
</dbReference>
<evidence type="ECO:0000313" key="3">
    <source>
        <dbReference type="Proteomes" id="UP000503399"/>
    </source>
</evidence>
<dbReference type="AlphaFoldDB" id="A0A6F8ZD51"/>
<reference evidence="2 3" key="1">
    <citation type="submission" date="2020-02" db="EMBL/GenBank/DDBJ databases">
        <authorList>
            <person name="Hogendoorn C."/>
        </authorList>
    </citation>
    <scope>NUCLEOTIDE SEQUENCE [LARGE SCALE GENOMIC DNA]</scope>
    <source>
        <strain evidence="2">R501</strain>
    </source>
</reference>
<dbReference type="SUPFAM" id="SSF46785">
    <property type="entry name" value="Winged helix' DNA-binding domain"/>
    <property type="match status" value="1"/>
</dbReference>
<dbReference type="PANTHER" id="PTHR33164">
    <property type="entry name" value="TRANSCRIPTIONAL REGULATOR, MARR FAMILY"/>
    <property type="match status" value="1"/>
</dbReference>
<dbReference type="PROSITE" id="PS50995">
    <property type="entry name" value="HTH_MARR_2"/>
    <property type="match status" value="1"/>
</dbReference>
<name>A0A6F8ZD51_9FIRM</name>
<dbReference type="GO" id="GO:0003700">
    <property type="term" value="F:DNA-binding transcription factor activity"/>
    <property type="evidence" value="ECO:0007669"/>
    <property type="project" value="InterPro"/>
</dbReference>
<dbReference type="Proteomes" id="UP000503399">
    <property type="component" value="Chromosome"/>
</dbReference>
<feature type="domain" description="HTH marR-type" evidence="1">
    <location>
        <begin position="13"/>
        <end position="145"/>
    </location>
</feature>
<accession>A0A6F8ZD51</accession>
<keyword evidence="3" id="KW-1185">Reference proteome</keyword>
<dbReference type="Pfam" id="PF01047">
    <property type="entry name" value="MarR"/>
    <property type="match status" value="1"/>
</dbReference>
<dbReference type="InterPro" id="IPR039422">
    <property type="entry name" value="MarR/SlyA-like"/>
</dbReference>
<dbReference type="KEGG" id="hfv:R50_0057"/>
<organism evidence="2 3">
    <name type="scientific">Candidatus Hydrogenisulfobacillus filiaventi</name>
    <dbReference type="NCBI Taxonomy" id="2707344"/>
    <lineage>
        <taxon>Bacteria</taxon>
        <taxon>Bacillati</taxon>
        <taxon>Bacillota</taxon>
        <taxon>Clostridia</taxon>
        <taxon>Eubacteriales</taxon>
        <taxon>Clostridiales Family XVII. Incertae Sedis</taxon>
        <taxon>Candidatus Hydrogenisulfobacillus</taxon>
    </lineage>
</organism>
<evidence type="ECO:0000313" key="2">
    <source>
        <dbReference type="EMBL" id="CAB1127563.1"/>
    </source>
</evidence>
<dbReference type="PANTHER" id="PTHR33164:SF43">
    <property type="entry name" value="HTH-TYPE TRANSCRIPTIONAL REPRESSOR YETL"/>
    <property type="match status" value="1"/>
</dbReference>
<protein>
    <submittedName>
        <fullName evidence="2">Putative Transcriptional regulator HosA</fullName>
    </submittedName>
</protein>
<sequence length="148" mass="16524">MEPTSREPSADPVAEAAGLLQELWRQWFRLTRQEQGADPLSLEQYLVLRALTKHGPMTVSGIAQWVGTSVSAATVLTQRMARDGLVSRRRGGPDSRVVFVQAQPEGIRRMAAWDRHRQATLRKLVARLEAAELAELVRTLRRLTGNGD</sequence>
<dbReference type="InterPro" id="IPR036388">
    <property type="entry name" value="WH-like_DNA-bd_sf"/>
</dbReference>
<dbReference type="SMART" id="SM00347">
    <property type="entry name" value="HTH_MARR"/>
    <property type="match status" value="1"/>
</dbReference>
<evidence type="ECO:0000259" key="1">
    <source>
        <dbReference type="PROSITE" id="PS50995"/>
    </source>
</evidence>
<dbReference type="EMBL" id="LR778114">
    <property type="protein sequence ID" value="CAB1127563.1"/>
    <property type="molecule type" value="Genomic_DNA"/>
</dbReference>
<gene>
    <name evidence="2" type="ORF">R50_0057</name>
</gene>